<dbReference type="AlphaFoldDB" id="A0A9D8KGQ8"/>
<dbReference type="PANTHER" id="PTHR43802">
    <property type="entry name" value="ENOYL-COA HYDRATASE"/>
    <property type="match status" value="1"/>
</dbReference>
<protein>
    <submittedName>
        <fullName evidence="2">Enoyl-CoA hydratase/isomerase family protein</fullName>
    </submittedName>
</protein>
<dbReference type="Proteomes" id="UP000809273">
    <property type="component" value="Unassembled WGS sequence"/>
</dbReference>
<evidence type="ECO:0000313" key="2">
    <source>
        <dbReference type="EMBL" id="MBN1573491.1"/>
    </source>
</evidence>
<dbReference type="SUPFAM" id="SSF52096">
    <property type="entry name" value="ClpP/crotonase"/>
    <property type="match status" value="1"/>
</dbReference>
<reference evidence="2" key="2">
    <citation type="submission" date="2021-01" db="EMBL/GenBank/DDBJ databases">
        <authorList>
            <person name="Hahn C.R."/>
            <person name="Youssef N.H."/>
            <person name="Elshahed M."/>
        </authorList>
    </citation>
    <scope>NUCLEOTIDE SEQUENCE</scope>
    <source>
        <strain evidence="2">Zod_Metabat.24</strain>
    </source>
</reference>
<dbReference type="PANTHER" id="PTHR43802:SF1">
    <property type="entry name" value="IP11341P-RELATED"/>
    <property type="match status" value="1"/>
</dbReference>
<dbReference type="GO" id="GO:0003824">
    <property type="term" value="F:catalytic activity"/>
    <property type="evidence" value="ECO:0007669"/>
    <property type="project" value="UniProtKB-ARBA"/>
</dbReference>
<gene>
    <name evidence="2" type="ORF">JW984_09885</name>
</gene>
<accession>A0A9D8KGQ8</accession>
<organism evidence="2 3">
    <name type="scientific">Candidatus Zymogenus saltonus</name>
    <dbReference type="NCBI Taxonomy" id="2844893"/>
    <lineage>
        <taxon>Bacteria</taxon>
        <taxon>Deltaproteobacteria</taxon>
        <taxon>Candidatus Zymogenia</taxon>
        <taxon>Candidatus Zymogeniales</taxon>
        <taxon>Candidatus Zymogenaceae</taxon>
        <taxon>Candidatus Zymogenus</taxon>
    </lineage>
</organism>
<comment type="similarity">
    <text evidence="1">Belongs to the enoyl-CoA hydratase/isomerase family.</text>
</comment>
<proteinExistence type="inferred from homology"/>
<evidence type="ECO:0000313" key="3">
    <source>
        <dbReference type="Proteomes" id="UP000809273"/>
    </source>
</evidence>
<dbReference type="Gene3D" id="3.90.226.10">
    <property type="entry name" value="2-enoyl-CoA Hydratase, Chain A, domain 1"/>
    <property type="match status" value="1"/>
</dbReference>
<dbReference type="InterPro" id="IPR029045">
    <property type="entry name" value="ClpP/crotonase-like_dom_sf"/>
</dbReference>
<evidence type="ECO:0000256" key="1">
    <source>
        <dbReference type="ARBA" id="ARBA00005254"/>
    </source>
</evidence>
<reference evidence="2" key="1">
    <citation type="journal article" date="2021" name="Environ. Microbiol.">
        <title>Genomic characterization of three novel Desulfobacterota classes expand the metabolic and phylogenetic diversity of the phylum.</title>
        <authorList>
            <person name="Murphy C.L."/>
            <person name="Biggerstaff J."/>
            <person name="Eichhorn A."/>
            <person name="Ewing E."/>
            <person name="Shahan R."/>
            <person name="Soriano D."/>
            <person name="Stewart S."/>
            <person name="VanMol K."/>
            <person name="Walker R."/>
            <person name="Walters P."/>
            <person name="Elshahed M.S."/>
            <person name="Youssef N.H."/>
        </authorList>
    </citation>
    <scope>NUCLEOTIDE SEQUENCE</scope>
    <source>
        <strain evidence="2">Zod_Metabat.24</strain>
    </source>
</reference>
<dbReference type="EMBL" id="JAFGIX010000050">
    <property type="protein sequence ID" value="MBN1573491.1"/>
    <property type="molecule type" value="Genomic_DNA"/>
</dbReference>
<comment type="caution">
    <text evidence="2">The sequence shown here is derived from an EMBL/GenBank/DDBJ whole genome shotgun (WGS) entry which is preliminary data.</text>
</comment>
<dbReference type="InterPro" id="IPR001753">
    <property type="entry name" value="Enoyl-CoA_hydra/iso"/>
</dbReference>
<name>A0A9D8KGQ8_9DELT</name>
<dbReference type="Pfam" id="PF00378">
    <property type="entry name" value="ECH_1"/>
    <property type="match status" value="1"/>
</dbReference>
<sequence>MEYKDIIVTRENGTGKIMLNRPRAMNALSMRLRDELEDSLSRLGSDDEVSLIMITGGPKSFSAGFDLKEAVDTNLKSFFHRIFEYHRAIYTVKKFVITAVSGVALAGGFDLALAGDMILASENASFGHVEVNFGVNPIVYPLAKKIGSARAQELCSTGRMITASEAKEMGLVNEVYPHDGFVEAAERRAGEIGRVGGRTLTAIKEATFRNLKKDASKVLKFEFSLTSRLLDRKEFQNRIEIFLRQSGMIK</sequence>
<dbReference type="CDD" id="cd06558">
    <property type="entry name" value="crotonase-like"/>
    <property type="match status" value="1"/>
</dbReference>